<proteinExistence type="predicted"/>
<reference evidence="2 3" key="1">
    <citation type="submission" date="2023-07" db="EMBL/GenBank/DDBJ databases">
        <title>Genomic Encyclopedia of Type Strains, Phase IV (KMG-IV): sequencing the most valuable type-strain genomes for metagenomic binning, comparative biology and taxonomic classification.</title>
        <authorList>
            <person name="Goeker M."/>
        </authorList>
    </citation>
    <scope>NUCLEOTIDE SEQUENCE [LARGE SCALE GENOMIC DNA]</scope>
    <source>
        <strain evidence="2 3">DSM 46876</strain>
    </source>
</reference>
<dbReference type="PANTHER" id="PTHR40032:SF1">
    <property type="entry name" value="EXPORTED PROTEIN"/>
    <property type="match status" value="1"/>
</dbReference>
<accession>A0AAJ1TIK9</accession>
<dbReference type="Pfam" id="PF12671">
    <property type="entry name" value="Amidase_6"/>
    <property type="match status" value="1"/>
</dbReference>
<organism evidence="2 3">
    <name type="scientific">Croceifilum oryzae</name>
    <dbReference type="NCBI Taxonomy" id="1553429"/>
    <lineage>
        <taxon>Bacteria</taxon>
        <taxon>Bacillati</taxon>
        <taxon>Bacillota</taxon>
        <taxon>Bacilli</taxon>
        <taxon>Bacillales</taxon>
        <taxon>Thermoactinomycetaceae</taxon>
        <taxon>Croceifilum</taxon>
    </lineage>
</organism>
<dbReference type="PANTHER" id="PTHR40032">
    <property type="entry name" value="EXPORTED PROTEIN-RELATED"/>
    <property type="match status" value="1"/>
</dbReference>
<gene>
    <name evidence="2" type="ORF">J2Z48_000826</name>
</gene>
<dbReference type="AlphaFoldDB" id="A0AAJ1TIK9"/>
<feature type="domain" description="Putative amidase" evidence="1">
    <location>
        <begin position="8"/>
        <end position="151"/>
    </location>
</feature>
<protein>
    <recommendedName>
        <fullName evidence="1">Putative amidase domain-containing protein</fullName>
    </recommendedName>
</protein>
<comment type="caution">
    <text evidence="2">The sequence shown here is derived from an EMBL/GenBank/DDBJ whole genome shotgun (WGS) entry which is preliminary data.</text>
</comment>
<dbReference type="InterPro" id="IPR024301">
    <property type="entry name" value="Amidase_6"/>
</dbReference>
<evidence type="ECO:0000313" key="3">
    <source>
        <dbReference type="Proteomes" id="UP001238450"/>
    </source>
</evidence>
<dbReference type="Proteomes" id="UP001238450">
    <property type="component" value="Unassembled WGS sequence"/>
</dbReference>
<name>A0AAJ1TIK9_9BACL</name>
<dbReference type="RefSeq" id="WP_307251286.1">
    <property type="nucleotide sequence ID" value="NZ_JAUSUV010000003.1"/>
</dbReference>
<keyword evidence="3" id="KW-1185">Reference proteome</keyword>
<sequence length="167" mass="19658">MPMEVSTYVREQAVAYARQHWNNNNPAYLVFADNCTNFISQCLYAGNFPMEGQGNPKKGWWYIHRGGKNDLWSESWAVAHSLYWYLRESKRVRVMQEATQLQLGDVICYDWEGDGKWNHNTIVTGFDENGEPLVHAQTYPSAFRPWRYLDSPGWTSKTRYAFFHIIY</sequence>
<evidence type="ECO:0000313" key="2">
    <source>
        <dbReference type="EMBL" id="MDQ0416659.1"/>
    </source>
</evidence>
<dbReference type="EMBL" id="JAUSUV010000003">
    <property type="protein sequence ID" value="MDQ0416659.1"/>
    <property type="molecule type" value="Genomic_DNA"/>
</dbReference>
<evidence type="ECO:0000259" key="1">
    <source>
        <dbReference type="Pfam" id="PF12671"/>
    </source>
</evidence>